<sequence>MDDTSDCSISLCVVFSQASVVLMTPNVHHTEDMMMLSQHISQLQEQFSKMLILSLPEECILDSLYNSNHVQRIGHNVEWLLVPGQIAYHLPSHKLLQLAKSTNLSLGPKSSQVPVQGPAIFTDSSGKTGKDIVTWKDESEWQVLEGHESGLAQLVELRAVAMAFQRFPQARVHPYYILHIRSHTNLPGFITEGNARADSKFADNTKLYGMADMLDGRDVNQRDLDRLESWAHMNLIEFNKAKYKVLHLGWGNPKHKYRLGGKWIESSPEEDLG</sequence>
<gene>
    <name evidence="7" type="ORF">HGM15179_020885</name>
</gene>
<keyword evidence="2" id="KW-0548">Nucleotidyltransferase</keyword>
<evidence type="ECO:0000256" key="2">
    <source>
        <dbReference type="ARBA" id="ARBA00022695"/>
    </source>
</evidence>
<dbReference type="PANTHER" id="PTHR41694:SF3">
    <property type="entry name" value="RNA-DIRECTED DNA POLYMERASE-RELATED"/>
    <property type="match status" value="1"/>
</dbReference>
<keyword evidence="5" id="KW-0378">Hydrolase</keyword>
<accession>A0A8K1D6X8</accession>
<protein>
    <submittedName>
        <fullName evidence="7">Uncharacterized protein</fullName>
    </submittedName>
</protein>
<proteinExistence type="predicted"/>
<dbReference type="AlphaFoldDB" id="A0A8K1D6X8"/>
<dbReference type="GO" id="GO:0035613">
    <property type="term" value="F:RNA stem-loop binding"/>
    <property type="evidence" value="ECO:0007669"/>
    <property type="project" value="TreeGrafter"/>
</dbReference>
<evidence type="ECO:0000256" key="4">
    <source>
        <dbReference type="ARBA" id="ARBA00022759"/>
    </source>
</evidence>
<keyword evidence="8" id="KW-1185">Reference proteome</keyword>
<name>A0A8K1D6X8_9PASS</name>
<comment type="caution">
    <text evidence="7">The sequence shown here is derived from an EMBL/GenBank/DDBJ whole genome shotgun (WGS) entry which is preliminary data.</text>
</comment>
<evidence type="ECO:0000256" key="6">
    <source>
        <dbReference type="ARBA" id="ARBA00022918"/>
    </source>
</evidence>
<dbReference type="EMBL" id="SWJQ01002741">
    <property type="protein sequence ID" value="TRZ06222.1"/>
    <property type="molecule type" value="Genomic_DNA"/>
</dbReference>
<evidence type="ECO:0000313" key="8">
    <source>
        <dbReference type="Proteomes" id="UP000796761"/>
    </source>
</evidence>
<dbReference type="PANTHER" id="PTHR41694">
    <property type="entry name" value="ENDOGENOUS RETROVIRUS GROUP K MEMBER POL PROTEIN"/>
    <property type="match status" value="1"/>
</dbReference>
<dbReference type="OrthoDB" id="411173at2759"/>
<keyword evidence="6" id="KW-0695">RNA-directed DNA polymerase</keyword>
<organism evidence="7 8">
    <name type="scientific">Zosterops borbonicus</name>
    <dbReference type="NCBI Taxonomy" id="364589"/>
    <lineage>
        <taxon>Eukaryota</taxon>
        <taxon>Metazoa</taxon>
        <taxon>Chordata</taxon>
        <taxon>Craniata</taxon>
        <taxon>Vertebrata</taxon>
        <taxon>Euteleostomi</taxon>
        <taxon>Archelosauria</taxon>
        <taxon>Archosauria</taxon>
        <taxon>Dinosauria</taxon>
        <taxon>Saurischia</taxon>
        <taxon>Theropoda</taxon>
        <taxon>Coelurosauria</taxon>
        <taxon>Aves</taxon>
        <taxon>Neognathae</taxon>
        <taxon>Neoaves</taxon>
        <taxon>Telluraves</taxon>
        <taxon>Australaves</taxon>
        <taxon>Passeriformes</taxon>
        <taxon>Sylvioidea</taxon>
        <taxon>Zosteropidae</taxon>
        <taxon>Zosterops</taxon>
    </lineage>
</organism>
<keyword evidence="4" id="KW-0255">Endonuclease</keyword>
<evidence type="ECO:0000256" key="1">
    <source>
        <dbReference type="ARBA" id="ARBA00022679"/>
    </source>
</evidence>
<dbReference type="GO" id="GO:0004519">
    <property type="term" value="F:endonuclease activity"/>
    <property type="evidence" value="ECO:0007669"/>
    <property type="project" value="UniProtKB-KW"/>
</dbReference>
<dbReference type="Proteomes" id="UP000796761">
    <property type="component" value="Unassembled WGS sequence"/>
</dbReference>
<dbReference type="GO" id="GO:0016787">
    <property type="term" value="F:hydrolase activity"/>
    <property type="evidence" value="ECO:0007669"/>
    <property type="project" value="UniProtKB-KW"/>
</dbReference>
<reference evidence="7" key="1">
    <citation type="submission" date="2019-04" db="EMBL/GenBank/DDBJ databases">
        <title>Genome assembly of Zosterops borbonicus 15179.</title>
        <authorList>
            <person name="Leroy T."/>
            <person name="Anselmetti Y."/>
            <person name="Tilak M.-K."/>
            <person name="Nabholz B."/>
        </authorList>
    </citation>
    <scope>NUCLEOTIDE SEQUENCE</scope>
    <source>
        <strain evidence="7">HGM_15179</strain>
        <tissue evidence="7">Muscle</tissue>
    </source>
</reference>
<evidence type="ECO:0000256" key="5">
    <source>
        <dbReference type="ARBA" id="ARBA00022801"/>
    </source>
</evidence>
<keyword evidence="1" id="KW-0808">Transferase</keyword>
<evidence type="ECO:0000256" key="3">
    <source>
        <dbReference type="ARBA" id="ARBA00022722"/>
    </source>
</evidence>
<keyword evidence="3" id="KW-0540">Nuclease</keyword>
<evidence type="ECO:0000313" key="7">
    <source>
        <dbReference type="EMBL" id="TRZ06222.1"/>
    </source>
</evidence>
<dbReference type="GO" id="GO:0003964">
    <property type="term" value="F:RNA-directed DNA polymerase activity"/>
    <property type="evidence" value="ECO:0007669"/>
    <property type="project" value="UniProtKB-KW"/>
</dbReference>